<keyword evidence="3 10" id="KW-0240">DNA-directed RNA polymerase</keyword>
<keyword evidence="9 10" id="KW-0804">Transcription</keyword>
<dbReference type="Gene3D" id="1.10.10.1330">
    <property type="entry name" value="RNA polymerase sigma-54 factor, core-binding domain"/>
    <property type="match status" value="1"/>
</dbReference>
<dbReference type="NCBIfam" id="NF009118">
    <property type="entry name" value="PRK12469.1"/>
    <property type="match status" value="1"/>
</dbReference>
<dbReference type="GO" id="GO:0001216">
    <property type="term" value="F:DNA-binding transcription activator activity"/>
    <property type="evidence" value="ECO:0007669"/>
    <property type="project" value="InterPro"/>
</dbReference>
<evidence type="ECO:0000313" key="13">
    <source>
        <dbReference type="Proteomes" id="UP000422232"/>
    </source>
</evidence>
<keyword evidence="5 10" id="KW-0548">Nucleotidyltransferase</keyword>
<dbReference type="PANTHER" id="PTHR32248:SF4">
    <property type="entry name" value="RNA POLYMERASE SIGMA-54 FACTOR"/>
    <property type="match status" value="1"/>
</dbReference>
<evidence type="ECO:0000256" key="2">
    <source>
        <dbReference type="ARBA" id="ARBA00019942"/>
    </source>
</evidence>
<dbReference type="GeneID" id="66741909"/>
<dbReference type="Gene3D" id="1.10.10.60">
    <property type="entry name" value="Homeodomain-like"/>
    <property type="match status" value="1"/>
</dbReference>
<name>A0A9Q5VCN1_PISSA</name>
<evidence type="ECO:0000256" key="9">
    <source>
        <dbReference type="ARBA" id="ARBA00023163"/>
    </source>
</evidence>
<feature type="compositionally biased region" description="Polar residues" evidence="11">
    <location>
        <begin position="54"/>
        <end position="83"/>
    </location>
</feature>
<proteinExistence type="inferred from homology"/>
<organism evidence="12 13">
    <name type="scientific">Piscirickettsia salmonis</name>
    <dbReference type="NCBI Taxonomy" id="1238"/>
    <lineage>
        <taxon>Bacteria</taxon>
        <taxon>Pseudomonadati</taxon>
        <taxon>Pseudomonadota</taxon>
        <taxon>Gammaproteobacteria</taxon>
        <taxon>Thiotrichales</taxon>
        <taxon>Piscirickettsiaceae</taxon>
        <taxon>Piscirickettsia</taxon>
    </lineage>
</organism>
<evidence type="ECO:0000256" key="8">
    <source>
        <dbReference type="ARBA" id="ARBA00023125"/>
    </source>
</evidence>
<evidence type="ECO:0000256" key="10">
    <source>
        <dbReference type="PIRNR" id="PIRNR000774"/>
    </source>
</evidence>
<reference evidence="12 13" key="1">
    <citation type="submission" date="2019-04" db="EMBL/GenBank/DDBJ databases">
        <title>Complete genome sequencing of Piscirickettsia salmonis strain Psal-009.</title>
        <authorList>
            <person name="Schober I."/>
            <person name="Bunk B."/>
            <person name="Sproer C."/>
            <person name="Carril G.P."/>
            <person name="Riedel T."/>
            <person name="Flores-Herrera P.A."/>
            <person name="Nourdin-Galindo G."/>
            <person name="Marshall S.H."/>
            <person name="Overmann J."/>
        </authorList>
    </citation>
    <scope>NUCLEOTIDE SEQUENCE [LARGE SCALE GENOMIC DNA]</scope>
    <source>
        <strain evidence="12 13">Psal-009</strain>
    </source>
</reference>
<evidence type="ECO:0000256" key="3">
    <source>
        <dbReference type="ARBA" id="ARBA00022478"/>
    </source>
</evidence>
<evidence type="ECO:0000256" key="7">
    <source>
        <dbReference type="ARBA" id="ARBA00023082"/>
    </source>
</evidence>
<dbReference type="PROSITE" id="PS50044">
    <property type="entry name" value="SIGMA54_3"/>
    <property type="match status" value="1"/>
</dbReference>
<dbReference type="GO" id="GO:0000428">
    <property type="term" value="C:DNA-directed RNA polymerase complex"/>
    <property type="evidence" value="ECO:0007669"/>
    <property type="project" value="UniProtKB-KW"/>
</dbReference>
<dbReference type="Proteomes" id="UP000422232">
    <property type="component" value="Chromosome"/>
</dbReference>
<dbReference type="InterPro" id="IPR007634">
    <property type="entry name" value="RNA_pol_sigma_54_DNA-bd"/>
</dbReference>
<comment type="function">
    <text evidence="10">Sigma factors are initiation factors that promote the attachment of RNA polymerase to specific initiation sites and are then released.</text>
</comment>
<dbReference type="PRINTS" id="PR00045">
    <property type="entry name" value="SIGMA54FCT"/>
</dbReference>
<gene>
    <name evidence="12" type="primary">rpoN1</name>
    <name evidence="12" type="ORF">Psal009_00931</name>
</gene>
<keyword evidence="13" id="KW-1185">Reference proteome</keyword>
<protein>
    <recommendedName>
        <fullName evidence="2 10">RNA polymerase sigma-54 factor</fullName>
    </recommendedName>
</protein>
<evidence type="ECO:0000313" key="12">
    <source>
        <dbReference type="EMBL" id="QGO05051.1"/>
    </source>
</evidence>
<dbReference type="GO" id="GO:0016987">
    <property type="term" value="F:sigma factor activity"/>
    <property type="evidence" value="ECO:0007669"/>
    <property type="project" value="UniProtKB-KW"/>
</dbReference>
<dbReference type="NCBIfam" id="NF004595">
    <property type="entry name" value="PRK05932.1-2"/>
    <property type="match status" value="1"/>
</dbReference>
<dbReference type="InterPro" id="IPR000394">
    <property type="entry name" value="RNA_pol_sigma_54"/>
</dbReference>
<dbReference type="AlphaFoldDB" id="A0A9Q5VCN1"/>
<evidence type="ECO:0000256" key="6">
    <source>
        <dbReference type="ARBA" id="ARBA00023015"/>
    </source>
</evidence>
<accession>A0A9Q5VCN1</accession>
<dbReference type="RefSeq" id="WP_016209519.1">
    <property type="nucleotide sequence ID" value="NZ_CP012413.1"/>
</dbReference>
<evidence type="ECO:0000256" key="1">
    <source>
        <dbReference type="ARBA" id="ARBA00008798"/>
    </source>
</evidence>
<dbReference type="Pfam" id="PF04963">
    <property type="entry name" value="Sigma54_CBD"/>
    <property type="match status" value="1"/>
</dbReference>
<dbReference type="NCBIfam" id="TIGR02395">
    <property type="entry name" value="rpoN_sigma"/>
    <property type="match status" value="1"/>
</dbReference>
<dbReference type="PIRSF" id="PIRSF000774">
    <property type="entry name" value="RpoN"/>
    <property type="match status" value="1"/>
</dbReference>
<dbReference type="GO" id="GO:0003677">
    <property type="term" value="F:DNA binding"/>
    <property type="evidence" value="ECO:0007669"/>
    <property type="project" value="UniProtKB-KW"/>
</dbReference>
<dbReference type="InterPro" id="IPR007046">
    <property type="entry name" value="RNA_pol_sigma_54_core-bd"/>
</dbReference>
<keyword evidence="4 10" id="KW-0808">Transferase</keyword>
<dbReference type="PROSITE" id="PS00717">
    <property type="entry name" value="SIGMA54_1"/>
    <property type="match status" value="1"/>
</dbReference>
<evidence type="ECO:0000256" key="11">
    <source>
        <dbReference type="SAM" id="MobiDB-lite"/>
    </source>
</evidence>
<comment type="similarity">
    <text evidence="1 10">Belongs to the sigma-54 factor family.</text>
</comment>
<dbReference type="PROSITE" id="PS00718">
    <property type="entry name" value="SIGMA54_2"/>
    <property type="match status" value="1"/>
</dbReference>
<dbReference type="InterPro" id="IPR038709">
    <property type="entry name" value="RpoN_core-bd_sf"/>
</dbReference>
<keyword evidence="7 10" id="KW-0731">Sigma factor</keyword>
<keyword evidence="8 10" id="KW-0238">DNA-binding</keyword>
<dbReference type="EMBL" id="CP038908">
    <property type="protein sequence ID" value="QGO05051.1"/>
    <property type="molecule type" value="Genomic_DNA"/>
</dbReference>
<dbReference type="PANTHER" id="PTHR32248">
    <property type="entry name" value="RNA POLYMERASE SIGMA-54 FACTOR"/>
    <property type="match status" value="1"/>
</dbReference>
<feature type="region of interest" description="Disordered" evidence="11">
    <location>
        <begin position="47"/>
        <end position="83"/>
    </location>
</feature>
<dbReference type="Pfam" id="PF04552">
    <property type="entry name" value="Sigma54_DBD"/>
    <property type="match status" value="1"/>
</dbReference>
<keyword evidence="6 10" id="KW-0805">Transcription regulation</keyword>
<dbReference type="GO" id="GO:0006352">
    <property type="term" value="P:DNA-templated transcription initiation"/>
    <property type="evidence" value="ECO:0007669"/>
    <property type="project" value="InterPro"/>
</dbReference>
<sequence length="463" mass="53076">MKQSLQLRLHQQLTMTPQLQQAIRLLQLSNVELQQEIQKVLDSNPMLEVKSDSDNSGNTTLKESTQELISTNNSPTTPWQSVNRSGPAYDDFDFFQNYAKSHSLHEQLLWQINITSLSDDEIIIAHALLDGLDNNGFLQTSLKEVQQLVNQQLTEVSIKEVEAVLYLLQHLEPTGVFARSLQESLQLQIMQLPEQTDYKDIALALIQKNLEHLSQYNLKQLAKQLKVSPDELSGAIELVQSLSASPADQLTHNDAEYITPDILVRKIKGRWQAELNTTTLPQLRINNTYSNMVRGHQTERDHTFFKENLQEARWFLKSIQSRNETLLKVANCIINEQYDFFEYGEESMKPLVLQHIAQAIDMHESTVSRVTTQKYMLTPRGVFELKYFFSSHVNSHDGNPYSSTAIRALIRKIIASEDPKKPLSDNKVALLLQKQGVDIARRTVAKYRETMNIPPSKERKRLL</sequence>
<dbReference type="GO" id="GO:0016779">
    <property type="term" value="F:nucleotidyltransferase activity"/>
    <property type="evidence" value="ECO:0007669"/>
    <property type="project" value="UniProtKB-KW"/>
</dbReference>
<evidence type="ECO:0000256" key="5">
    <source>
        <dbReference type="ARBA" id="ARBA00022695"/>
    </source>
</evidence>
<dbReference type="Pfam" id="PF00309">
    <property type="entry name" value="Sigma54_AID"/>
    <property type="match status" value="1"/>
</dbReference>
<evidence type="ECO:0000256" key="4">
    <source>
        <dbReference type="ARBA" id="ARBA00022679"/>
    </source>
</evidence>